<protein>
    <submittedName>
        <fullName evidence="1">Uncharacterized protein</fullName>
    </submittedName>
</protein>
<accession>A0ABD2CIZ5</accession>
<evidence type="ECO:0000313" key="2">
    <source>
        <dbReference type="Proteomes" id="UP001607303"/>
    </source>
</evidence>
<sequence>MKISSVEGVRYRSPAVRAAHPIVIEISNRRARAISAIARWYYGVTESLASCHSSVKCKRRDPSNALGDTDGDRRIDESAFIVGVATYKRARAKDSMSFAGCAAVLSASQVLGGWSGVEPRGYVGGRT</sequence>
<evidence type="ECO:0000313" key="1">
    <source>
        <dbReference type="EMBL" id="KAL2745026.1"/>
    </source>
</evidence>
<gene>
    <name evidence="1" type="ORF">V1477_007568</name>
</gene>
<organism evidence="1 2">
    <name type="scientific">Vespula maculifrons</name>
    <name type="common">Eastern yellow jacket</name>
    <name type="synonym">Wasp</name>
    <dbReference type="NCBI Taxonomy" id="7453"/>
    <lineage>
        <taxon>Eukaryota</taxon>
        <taxon>Metazoa</taxon>
        <taxon>Ecdysozoa</taxon>
        <taxon>Arthropoda</taxon>
        <taxon>Hexapoda</taxon>
        <taxon>Insecta</taxon>
        <taxon>Pterygota</taxon>
        <taxon>Neoptera</taxon>
        <taxon>Endopterygota</taxon>
        <taxon>Hymenoptera</taxon>
        <taxon>Apocrita</taxon>
        <taxon>Aculeata</taxon>
        <taxon>Vespoidea</taxon>
        <taxon>Vespidae</taxon>
        <taxon>Vespinae</taxon>
        <taxon>Vespula</taxon>
    </lineage>
</organism>
<reference evidence="1 2" key="1">
    <citation type="journal article" date="2024" name="Ann. Entomol. Soc. Am.">
        <title>Genomic analyses of the southern and eastern yellowjacket wasps (Hymenoptera: Vespidae) reveal evolutionary signatures of social life.</title>
        <authorList>
            <person name="Catto M.A."/>
            <person name="Caine P.B."/>
            <person name="Orr S.E."/>
            <person name="Hunt B.G."/>
            <person name="Goodisman M.A.D."/>
        </authorList>
    </citation>
    <scope>NUCLEOTIDE SEQUENCE [LARGE SCALE GENOMIC DNA]</scope>
    <source>
        <strain evidence="1">232</strain>
        <tissue evidence="1">Head and thorax</tissue>
    </source>
</reference>
<proteinExistence type="predicted"/>
<name>A0ABD2CIZ5_VESMC</name>
<comment type="caution">
    <text evidence="1">The sequence shown here is derived from an EMBL/GenBank/DDBJ whole genome shotgun (WGS) entry which is preliminary data.</text>
</comment>
<dbReference type="EMBL" id="JAYRBN010000050">
    <property type="protein sequence ID" value="KAL2745026.1"/>
    <property type="molecule type" value="Genomic_DNA"/>
</dbReference>
<keyword evidence="2" id="KW-1185">Reference proteome</keyword>
<dbReference type="AlphaFoldDB" id="A0ABD2CIZ5"/>
<dbReference type="Proteomes" id="UP001607303">
    <property type="component" value="Unassembled WGS sequence"/>
</dbReference>